<name>A0A8J4EHX0_9ACTN</name>
<dbReference type="EMBL" id="BOPO01000006">
    <property type="protein sequence ID" value="GIL25477.1"/>
    <property type="molecule type" value="Genomic_DNA"/>
</dbReference>
<dbReference type="InterPro" id="IPR014729">
    <property type="entry name" value="Rossmann-like_a/b/a_fold"/>
</dbReference>
<evidence type="ECO:0000313" key="3">
    <source>
        <dbReference type="Proteomes" id="UP000614996"/>
    </source>
</evidence>
<evidence type="ECO:0000313" key="2">
    <source>
        <dbReference type="EMBL" id="GIL25477.1"/>
    </source>
</evidence>
<dbReference type="Gene3D" id="3.40.50.620">
    <property type="entry name" value="HUPs"/>
    <property type="match status" value="1"/>
</dbReference>
<dbReference type="Proteomes" id="UP000614996">
    <property type="component" value="Unassembled WGS sequence"/>
</dbReference>
<organism evidence="2 3">
    <name type="scientific">Actinocatenispora comari</name>
    <dbReference type="NCBI Taxonomy" id="2807577"/>
    <lineage>
        <taxon>Bacteria</taxon>
        <taxon>Bacillati</taxon>
        <taxon>Actinomycetota</taxon>
        <taxon>Actinomycetes</taxon>
        <taxon>Micromonosporales</taxon>
        <taxon>Micromonosporaceae</taxon>
        <taxon>Actinocatenispora</taxon>
    </lineage>
</organism>
<sequence>MTSPELEPVDTAERRHSAGTAAAGRMPVDLTAYDVILINSSGGKDSQTLLHHIATQAHQQAVADRVTVLHCALWHVEWPDTAELAQSQAEYYGLRYEQRRRDQGPLLDQVRRRGKWPSAAARYCTSDQKRGPARKLITQLVTELGPLGRPAQVLNCLGLRAVSPVQPAPAGAATVQSVGKEPRCA</sequence>
<evidence type="ECO:0000256" key="1">
    <source>
        <dbReference type="SAM" id="MobiDB-lite"/>
    </source>
</evidence>
<gene>
    <name evidence="2" type="ORF">NUM_07320</name>
</gene>
<reference evidence="3" key="1">
    <citation type="journal article" date="2021" name="Int. J. Syst. Evol. Microbiol.">
        <title>Actinocatenispora comari sp. nov., an endophytic actinomycete isolated from aerial parts of Comarum salesowianum.</title>
        <authorList>
            <person name="Oyunbileg N."/>
            <person name="Iizaka Y."/>
            <person name="Hamada M."/>
            <person name="Davaapurev B.O."/>
            <person name="Fukumoto A."/>
            <person name="Tsetseg B."/>
            <person name="Kato F."/>
            <person name="Tamura T."/>
            <person name="Batkhuu J."/>
            <person name="Anzai Y."/>
        </authorList>
    </citation>
    <scope>NUCLEOTIDE SEQUENCE [LARGE SCALE GENOMIC DNA]</scope>
    <source>
        <strain evidence="3">NUM-2625</strain>
    </source>
</reference>
<proteinExistence type="predicted"/>
<comment type="caution">
    <text evidence="2">The sequence shown here is derived from an EMBL/GenBank/DDBJ whole genome shotgun (WGS) entry which is preliminary data.</text>
</comment>
<feature type="region of interest" description="Disordered" evidence="1">
    <location>
        <begin position="1"/>
        <end position="21"/>
    </location>
</feature>
<keyword evidence="3" id="KW-1185">Reference proteome</keyword>
<dbReference type="RefSeq" id="WP_207123087.1">
    <property type="nucleotide sequence ID" value="NZ_BOPO01000006.1"/>
</dbReference>
<dbReference type="SUPFAM" id="SSF52402">
    <property type="entry name" value="Adenine nucleotide alpha hydrolases-like"/>
    <property type="match status" value="1"/>
</dbReference>
<protein>
    <submittedName>
        <fullName evidence="2">Uncharacterized protein</fullName>
    </submittedName>
</protein>
<dbReference type="AlphaFoldDB" id="A0A8J4EHX0"/>
<accession>A0A8J4EHX0</accession>